<dbReference type="Pfam" id="PF00447">
    <property type="entry name" value="HSF_DNA-bind"/>
    <property type="match status" value="1"/>
</dbReference>
<dbReference type="Gene3D" id="1.10.10.10">
    <property type="entry name" value="Winged helix-like DNA-binding domain superfamily/Winged helix DNA-binding domain"/>
    <property type="match status" value="1"/>
</dbReference>
<evidence type="ECO:0000313" key="7">
    <source>
        <dbReference type="EMBL" id="KAF0743094.1"/>
    </source>
</evidence>
<evidence type="ECO:0000259" key="6">
    <source>
        <dbReference type="SMART" id="SM00415"/>
    </source>
</evidence>
<comment type="similarity">
    <text evidence="4">Belongs to the HSF family.</text>
</comment>
<evidence type="ECO:0000256" key="1">
    <source>
        <dbReference type="ARBA" id="ARBA00004123"/>
    </source>
</evidence>
<dbReference type="PRINTS" id="PR00056">
    <property type="entry name" value="HSFDOMAIN"/>
</dbReference>
<evidence type="ECO:0000256" key="4">
    <source>
        <dbReference type="RuleBase" id="RU004020"/>
    </source>
</evidence>
<reference evidence="7 8" key="1">
    <citation type="submission" date="2019-07" db="EMBL/GenBank/DDBJ databases">
        <title>Genomics analysis of Aphanomyces spp. identifies a new class of oomycete effector associated with host adaptation.</title>
        <authorList>
            <person name="Gaulin E."/>
        </authorList>
    </citation>
    <scope>NUCLEOTIDE SEQUENCE [LARGE SCALE GENOMIC DNA]</scope>
    <source>
        <strain evidence="7 8">ATCC 201684</strain>
    </source>
</reference>
<feature type="region of interest" description="Disordered" evidence="5">
    <location>
        <begin position="166"/>
        <end position="185"/>
    </location>
</feature>
<dbReference type="SMART" id="SM00415">
    <property type="entry name" value="HSF"/>
    <property type="match status" value="1"/>
</dbReference>
<sequence>MPTTTTPPHSPQAAASPKKLSAATPPFLAALYEILSQEDPAVIGWCDDGESFGVYNVDEMETNVLPVYYRHNKFSSFQRQLNYFGFRKVLKPRAPEPSTFYAQPLFLRDDPSQMLRIKRKTYRFKGGHALRRNGFDAAAGRKRRSSAPETPLPIVDEVNIPLWQDDLPAPMARQSDSRKTSRSRASSESFIALMANADWADLAVPSNDTIMSCLDKLLEGSHIEKPVQAPSQAKSGAPLSDNPFEPIPFAATQDDGWKLQDEDAALLSTMTKPLVSN</sequence>
<dbReference type="AlphaFoldDB" id="A0A6G0XRB1"/>
<dbReference type="InterPro" id="IPR000232">
    <property type="entry name" value="HSF_DNA-bd"/>
</dbReference>
<accession>A0A6G0XRB1</accession>
<dbReference type="InterPro" id="IPR036390">
    <property type="entry name" value="WH_DNA-bd_sf"/>
</dbReference>
<evidence type="ECO:0000313" key="8">
    <source>
        <dbReference type="Proteomes" id="UP000481153"/>
    </source>
</evidence>
<keyword evidence="2" id="KW-0238">DNA-binding</keyword>
<protein>
    <recommendedName>
        <fullName evidence="6">HSF-type DNA-binding domain-containing protein</fullName>
    </recommendedName>
</protein>
<proteinExistence type="inferred from homology"/>
<comment type="subcellular location">
    <subcellularLocation>
        <location evidence="1">Nucleus</location>
    </subcellularLocation>
</comment>
<dbReference type="EMBL" id="VJMJ01000022">
    <property type="protein sequence ID" value="KAF0743094.1"/>
    <property type="molecule type" value="Genomic_DNA"/>
</dbReference>
<evidence type="ECO:0000256" key="5">
    <source>
        <dbReference type="SAM" id="MobiDB-lite"/>
    </source>
</evidence>
<name>A0A6G0XRB1_9STRA</name>
<dbReference type="VEuPathDB" id="FungiDB:AeMF1_009983"/>
<dbReference type="FunFam" id="1.10.10.10:FF:000286">
    <property type="entry name" value="Heat shock transcription factor"/>
    <property type="match status" value="1"/>
</dbReference>
<keyword evidence="3" id="KW-0539">Nucleus</keyword>
<dbReference type="Proteomes" id="UP000481153">
    <property type="component" value="Unassembled WGS sequence"/>
</dbReference>
<dbReference type="GO" id="GO:0043565">
    <property type="term" value="F:sequence-specific DNA binding"/>
    <property type="evidence" value="ECO:0007669"/>
    <property type="project" value="InterPro"/>
</dbReference>
<dbReference type="GO" id="GO:0003700">
    <property type="term" value="F:DNA-binding transcription factor activity"/>
    <property type="evidence" value="ECO:0007669"/>
    <property type="project" value="InterPro"/>
</dbReference>
<dbReference type="GO" id="GO:0005634">
    <property type="term" value="C:nucleus"/>
    <property type="evidence" value="ECO:0007669"/>
    <property type="project" value="UniProtKB-SubCell"/>
</dbReference>
<keyword evidence="8" id="KW-1185">Reference proteome</keyword>
<feature type="region of interest" description="Disordered" evidence="5">
    <location>
        <begin position="227"/>
        <end position="250"/>
    </location>
</feature>
<dbReference type="PANTHER" id="PTHR10015">
    <property type="entry name" value="HEAT SHOCK TRANSCRIPTION FACTOR"/>
    <property type="match status" value="1"/>
</dbReference>
<organism evidence="7 8">
    <name type="scientific">Aphanomyces euteiches</name>
    <dbReference type="NCBI Taxonomy" id="100861"/>
    <lineage>
        <taxon>Eukaryota</taxon>
        <taxon>Sar</taxon>
        <taxon>Stramenopiles</taxon>
        <taxon>Oomycota</taxon>
        <taxon>Saprolegniomycetes</taxon>
        <taxon>Saprolegniales</taxon>
        <taxon>Verrucalvaceae</taxon>
        <taxon>Aphanomyces</taxon>
    </lineage>
</organism>
<dbReference type="SUPFAM" id="SSF46785">
    <property type="entry name" value="Winged helix' DNA-binding domain"/>
    <property type="match status" value="1"/>
</dbReference>
<comment type="caution">
    <text evidence="7">The sequence shown here is derived from an EMBL/GenBank/DDBJ whole genome shotgun (WGS) entry which is preliminary data.</text>
</comment>
<dbReference type="PANTHER" id="PTHR10015:SF427">
    <property type="entry name" value="HEAT SHOCK FACTOR PROTEIN"/>
    <property type="match status" value="1"/>
</dbReference>
<feature type="domain" description="HSF-type DNA-binding" evidence="6">
    <location>
        <begin position="23"/>
        <end position="120"/>
    </location>
</feature>
<gene>
    <name evidence="7" type="ORF">Ae201684_002151</name>
</gene>
<evidence type="ECO:0000256" key="3">
    <source>
        <dbReference type="ARBA" id="ARBA00023242"/>
    </source>
</evidence>
<dbReference type="InterPro" id="IPR036388">
    <property type="entry name" value="WH-like_DNA-bd_sf"/>
</dbReference>
<evidence type="ECO:0000256" key="2">
    <source>
        <dbReference type="ARBA" id="ARBA00023125"/>
    </source>
</evidence>